<evidence type="ECO:0000256" key="3">
    <source>
        <dbReference type="SAM" id="SignalP"/>
    </source>
</evidence>
<sequence length="721" mass="78281">MMNLFFVALRLLAVLSLLLQLTCCAANFTNITVQPVSINTTLNSTVVFSCEAEGAHELNFRVNDTQATHNSFTESGFNVTTTTSNNTMRAKLQATAYEDNNNTNVTCIAHHDDNDTPIHSNVATLIIQGLLDSVSDLDYTFINGSSVLLTWTAPYTLDNVPITGYYIVNGSVKITTPNNNTNITLSTTNPDPCVLNNVSVSPINGVGIGSSNSIIFYHESVPLITPPVSVVPTVIDGQQISLNIKINVSMMCKGEYPNMITIIIDNTVKKSNNILTQVNDQLMITEVMTVPDSLSTFIVNVSLSNNGGDFLYIPSFGFGFLGPVTNIDSLIDNCSTINITWTTPAVDDRVSIHYHMLRIYDAITSSLIKSVSVYDTSYQFVDNNLFIHRYTYVITGVNELGEGISINDTFSYQRVPRSVTRAHLYITAFNETSANASFSIPVIIECTGEAPENATITIQCIEIGVVYDDIELVEYSQPKNIAGSVPILLNQQCNISIVFSNEAGSSEPFMLAFNTTLPVDPTPSPTGTDRTATSSPIISILEIEVIGGAIAVVLVLIGLIIFIIIVMFYKRHKKKAKKNSNSTHASPSSTSHTEGEEHQHQHTNTRTMTLTELKENHEGFIGDNEIGDGTTYSKTETTDNAVSIDDAAPVKDTLEGSEVTPKQLNNEKQHEEASKRVATTGGATDLGIAPTKPVSQDQSVQYAGIDSVAPKSKVPQLQSSD</sequence>
<keyword evidence="6" id="KW-1185">Reference proteome</keyword>
<feature type="transmembrane region" description="Helical" evidence="2">
    <location>
        <begin position="545"/>
        <end position="569"/>
    </location>
</feature>
<keyword evidence="2" id="KW-1133">Transmembrane helix</keyword>
<dbReference type="InterPro" id="IPR036179">
    <property type="entry name" value="Ig-like_dom_sf"/>
</dbReference>
<feature type="compositionally biased region" description="Low complexity" evidence="1">
    <location>
        <begin position="579"/>
        <end position="592"/>
    </location>
</feature>
<feature type="region of interest" description="Disordered" evidence="1">
    <location>
        <begin position="576"/>
        <end position="605"/>
    </location>
</feature>
<dbReference type="PROSITE" id="PS50853">
    <property type="entry name" value="FN3"/>
    <property type="match status" value="1"/>
</dbReference>
<feature type="chain" id="PRO_5042818161" description="Fibronectin type-III domain-containing protein" evidence="3">
    <location>
        <begin position="27"/>
        <end position="721"/>
    </location>
</feature>
<dbReference type="RefSeq" id="XP_019853923.1">
    <property type="nucleotide sequence ID" value="XM_019998364.1"/>
</dbReference>
<dbReference type="InterPro" id="IPR036116">
    <property type="entry name" value="FN3_sf"/>
</dbReference>
<accession>A0AAN0JB49</accession>
<dbReference type="KEGG" id="aqu:109583152"/>
<dbReference type="InterPro" id="IPR003961">
    <property type="entry name" value="FN3_dom"/>
</dbReference>
<feature type="signal peptide" evidence="3">
    <location>
        <begin position="1"/>
        <end position="26"/>
    </location>
</feature>
<reference evidence="5" key="2">
    <citation type="submission" date="2024-06" db="UniProtKB">
        <authorList>
            <consortium name="EnsemblMetazoa"/>
        </authorList>
    </citation>
    <scope>IDENTIFICATION</scope>
</reference>
<dbReference type="EnsemblMetazoa" id="XM_019998364.1">
    <property type="protein sequence ID" value="XP_019853923.1"/>
    <property type="gene ID" value="LOC109583152"/>
</dbReference>
<feature type="domain" description="Fibronectin type-III" evidence="4">
    <location>
        <begin position="133"/>
        <end position="223"/>
    </location>
</feature>
<evidence type="ECO:0000259" key="4">
    <source>
        <dbReference type="PROSITE" id="PS50853"/>
    </source>
</evidence>
<keyword evidence="2" id="KW-0812">Transmembrane</keyword>
<feature type="region of interest" description="Disordered" evidence="1">
    <location>
        <begin position="618"/>
        <end position="646"/>
    </location>
</feature>
<dbReference type="Gene3D" id="2.60.40.10">
    <property type="entry name" value="Immunoglobulins"/>
    <property type="match status" value="1"/>
</dbReference>
<protein>
    <recommendedName>
        <fullName evidence="4">Fibronectin type-III domain-containing protein</fullName>
    </recommendedName>
</protein>
<evidence type="ECO:0000313" key="5">
    <source>
        <dbReference type="EnsemblMetazoa" id="XP_019853923.1"/>
    </source>
</evidence>
<feature type="region of interest" description="Disordered" evidence="1">
    <location>
        <begin position="664"/>
        <end position="721"/>
    </location>
</feature>
<name>A0AAN0JB49_AMPQE</name>
<evidence type="ECO:0000256" key="2">
    <source>
        <dbReference type="SAM" id="Phobius"/>
    </source>
</evidence>
<dbReference type="GeneID" id="109583152"/>
<feature type="compositionally biased region" description="Polar residues" evidence="1">
    <location>
        <begin position="630"/>
        <end position="641"/>
    </location>
</feature>
<reference evidence="6" key="1">
    <citation type="journal article" date="2010" name="Nature">
        <title>The Amphimedon queenslandica genome and the evolution of animal complexity.</title>
        <authorList>
            <person name="Srivastava M."/>
            <person name="Simakov O."/>
            <person name="Chapman J."/>
            <person name="Fahey B."/>
            <person name="Gauthier M.E."/>
            <person name="Mitros T."/>
            <person name="Richards G.S."/>
            <person name="Conaco C."/>
            <person name="Dacre M."/>
            <person name="Hellsten U."/>
            <person name="Larroux C."/>
            <person name="Putnam N.H."/>
            <person name="Stanke M."/>
            <person name="Adamska M."/>
            <person name="Darling A."/>
            <person name="Degnan S.M."/>
            <person name="Oakley T.H."/>
            <person name="Plachetzki D.C."/>
            <person name="Zhai Y."/>
            <person name="Adamski M."/>
            <person name="Calcino A."/>
            <person name="Cummins S.F."/>
            <person name="Goodstein D.M."/>
            <person name="Harris C."/>
            <person name="Jackson D.J."/>
            <person name="Leys S.P."/>
            <person name="Shu S."/>
            <person name="Woodcroft B.J."/>
            <person name="Vervoort M."/>
            <person name="Kosik K.S."/>
            <person name="Manning G."/>
            <person name="Degnan B.M."/>
            <person name="Rokhsar D.S."/>
        </authorList>
    </citation>
    <scope>NUCLEOTIDE SEQUENCE [LARGE SCALE GENOMIC DNA]</scope>
</reference>
<keyword evidence="2" id="KW-0472">Membrane</keyword>
<dbReference type="InterPro" id="IPR013783">
    <property type="entry name" value="Ig-like_fold"/>
</dbReference>
<dbReference type="Proteomes" id="UP000007879">
    <property type="component" value="Unassembled WGS sequence"/>
</dbReference>
<dbReference type="AlphaFoldDB" id="A0AAN0JB49"/>
<evidence type="ECO:0000256" key="1">
    <source>
        <dbReference type="SAM" id="MobiDB-lite"/>
    </source>
</evidence>
<dbReference type="SUPFAM" id="SSF48726">
    <property type="entry name" value="Immunoglobulin"/>
    <property type="match status" value="1"/>
</dbReference>
<proteinExistence type="predicted"/>
<feature type="compositionally biased region" description="Basic and acidic residues" evidence="1">
    <location>
        <begin position="665"/>
        <end position="675"/>
    </location>
</feature>
<organism evidence="5 6">
    <name type="scientific">Amphimedon queenslandica</name>
    <name type="common">Sponge</name>
    <dbReference type="NCBI Taxonomy" id="400682"/>
    <lineage>
        <taxon>Eukaryota</taxon>
        <taxon>Metazoa</taxon>
        <taxon>Porifera</taxon>
        <taxon>Demospongiae</taxon>
        <taxon>Heteroscleromorpha</taxon>
        <taxon>Haplosclerida</taxon>
        <taxon>Niphatidae</taxon>
        <taxon>Amphimedon</taxon>
    </lineage>
</organism>
<evidence type="ECO:0000313" key="6">
    <source>
        <dbReference type="Proteomes" id="UP000007879"/>
    </source>
</evidence>
<dbReference type="SMART" id="SM00060">
    <property type="entry name" value="FN3"/>
    <property type="match status" value="2"/>
</dbReference>
<keyword evidence="3" id="KW-0732">Signal</keyword>
<dbReference type="SUPFAM" id="SSF49265">
    <property type="entry name" value="Fibronectin type III"/>
    <property type="match status" value="1"/>
</dbReference>